<sequence length="256" mass="28510">MARRLALVTGVGRKIGIGAALVERLAADGMDVLFTYWHAYDREVSAHERSEDPDDILQLCREKSVHAEMIELNLAEVHSINELFSYCYSVFARYPDTLIHNAAVSINDTIETVTAEQLDQHYAVNTRAVTLLTQKFLTHFDHDFGRVVCLTTGWVQGPMPNELSYALTKSTIDTLAYTISPVLAKKKITINVINPGPTDTGWMTDELKDELLERAPQGRVGKPSDVANLASFLVSVEAQWVTGQTIHSEGGFRNYL</sequence>
<dbReference type="InterPro" id="IPR036291">
    <property type="entry name" value="NAD(P)-bd_dom_sf"/>
</dbReference>
<dbReference type="STRING" id="1508404.JMA_33270"/>
<evidence type="ECO:0000313" key="4">
    <source>
        <dbReference type="Proteomes" id="UP000031449"/>
    </source>
</evidence>
<dbReference type="GO" id="GO:0016614">
    <property type="term" value="F:oxidoreductase activity, acting on CH-OH group of donors"/>
    <property type="evidence" value="ECO:0007669"/>
    <property type="project" value="UniProtKB-ARBA"/>
</dbReference>
<evidence type="ECO:0000256" key="2">
    <source>
        <dbReference type="ARBA" id="ARBA00023002"/>
    </source>
</evidence>
<dbReference type="CDD" id="cd05233">
    <property type="entry name" value="SDR_c"/>
    <property type="match status" value="1"/>
</dbReference>
<dbReference type="InterPro" id="IPR002347">
    <property type="entry name" value="SDR_fam"/>
</dbReference>
<dbReference type="BioCyc" id="JESP1508404:G14D9-12608-MONOMER"/>
<evidence type="ECO:0000256" key="1">
    <source>
        <dbReference type="ARBA" id="ARBA00006484"/>
    </source>
</evidence>
<dbReference type="PANTHER" id="PTHR48107:SF7">
    <property type="entry name" value="RE15974P"/>
    <property type="match status" value="1"/>
</dbReference>
<reference evidence="3 4" key="1">
    <citation type="submission" date="2014-08" db="EMBL/GenBank/DDBJ databases">
        <title>Complete genome of a marine bacteria Jeotgalibacillus malaysiensis.</title>
        <authorList>
            <person name="Yaakop A.S."/>
            <person name="Chan K.-G."/>
            <person name="Goh K.M."/>
        </authorList>
    </citation>
    <scope>NUCLEOTIDE SEQUENCE [LARGE SCALE GENOMIC DNA]</scope>
    <source>
        <strain evidence="3 4">D5</strain>
    </source>
</reference>
<dbReference type="KEGG" id="jeo:JMA_33270"/>
<keyword evidence="4" id="KW-1185">Reference proteome</keyword>
<dbReference type="Pfam" id="PF13561">
    <property type="entry name" value="adh_short_C2"/>
    <property type="match status" value="1"/>
</dbReference>
<evidence type="ECO:0008006" key="5">
    <source>
        <dbReference type="Google" id="ProtNLM"/>
    </source>
</evidence>
<dbReference type="SUPFAM" id="SSF51735">
    <property type="entry name" value="NAD(P)-binding Rossmann-fold domains"/>
    <property type="match status" value="1"/>
</dbReference>
<evidence type="ECO:0000313" key="3">
    <source>
        <dbReference type="EMBL" id="AJD92644.1"/>
    </source>
</evidence>
<name>A0A0B5AX96_9BACL</name>
<dbReference type="PANTHER" id="PTHR48107">
    <property type="entry name" value="NADPH-DEPENDENT ALDEHYDE REDUCTASE-LIKE PROTEIN, CHLOROPLASTIC-RELATED"/>
    <property type="match status" value="1"/>
</dbReference>
<dbReference type="OrthoDB" id="9803333at2"/>
<dbReference type="HOGENOM" id="CLU_010194_1_3_9"/>
<dbReference type="Gene3D" id="3.40.50.720">
    <property type="entry name" value="NAD(P)-binding Rossmann-like Domain"/>
    <property type="match status" value="1"/>
</dbReference>
<dbReference type="PRINTS" id="PR00081">
    <property type="entry name" value="GDHRDH"/>
</dbReference>
<accession>A0A0B5AX96</accession>
<keyword evidence="2" id="KW-0560">Oxidoreductase</keyword>
<dbReference type="Proteomes" id="UP000031449">
    <property type="component" value="Chromosome"/>
</dbReference>
<dbReference type="EMBL" id="CP009416">
    <property type="protein sequence ID" value="AJD92644.1"/>
    <property type="molecule type" value="Genomic_DNA"/>
</dbReference>
<dbReference type="NCBIfam" id="NF009389">
    <property type="entry name" value="PRK12748.1"/>
    <property type="match status" value="1"/>
</dbReference>
<organism evidence="3 4">
    <name type="scientific">Jeotgalibacillus malaysiensis</name>
    <dbReference type="NCBI Taxonomy" id="1508404"/>
    <lineage>
        <taxon>Bacteria</taxon>
        <taxon>Bacillati</taxon>
        <taxon>Bacillota</taxon>
        <taxon>Bacilli</taxon>
        <taxon>Bacillales</taxon>
        <taxon>Caryophanaceae</taxon>
        <taxon>Jeotgalibacillus</taxon>
    </lineage>
</organism>
<proteinExistence type="inferred from homology"/>
<protein>
    <recommendedName>
        <fullName evidence="5">3-ketoacyl-ACP reductase</fullName>
    </recommendedName>
</protein>
<gene>
    <name evidence="3" type="ORF">JMA_33270</name>
</gene>
<comment type="similarity">
    <text evidence="1">Belongs to the short-chain dehydrogenases/reductases (SDR) family.</text>
</comment>
<dbReference type="AlphaFoldDB" id="A0A0B5AX96"/>